<dbReference type="Proteomes" id="UP000060787">
    <property type="component" value="Chromosome"/>
</dbReference>
<protein>
    <submittedName>
        <fullName evidence="2">Uncharacterized protein</fullName>
    </submittedName>
</protein>
<name>A0A0S2FDS2_LYSAN</name>
<gene>
    <name evidence="2" type="ORF">LA76x_3560</name>
</gene>
<dbReference type="EMBL" id="CP011129">
    <property type="protein sequence ID" value="ALN81682.1"/>
    <property type="molecule type" value="Genomic_DNA"/>
</dbReference>
<evidence type="ECO:0000313" key="3">
    <source>
        <dbReference type="Proteomes" id="UP000060787"/>
    </source>
</evidence>
<organism evidence="2 3">
    <name type="scientific">Lysobacter antibioticus</name>
    <dbReference type="NCBI Taxonomy" id="84531"/>
    <lineage>
        <taxon>Bacteria</taxon>
        <taxon>Pseudomonadati</taxon>
        <taxon>Pseudomonadota</taxon>
        <taxon>Gammaproteobacteria</taxon>
        <taxon>Lysobacterales</taxon>
        <taxon>Lysobacteraceae</taxon>
        <taxon>Lysobacter</taxon>
    </lineage>
</organism>
<proteinExistence type="predicted"/>
<reference evidence="2 3" key="1">
    <citation type="journal article" date="2015" name="BMC Genomics">
        <title>Comparative genomics and metabolic profiling of the genus Lysobacter.</title>
        <authorList>
            <person name="de Bruijn I."/>
            <person name="Cheng X."/>
            <person name="de Jager V."/>
            <person name="Exposito R.G."/>
            <person name="Watrous J."/>
            <person name="Patel N."/>
            <person name="Postma J."/>
            <person name="Dorrestein P.C."/>
            <person name="Kobayashi D."/>
            <person name="Raaijmakers J.M."/>
        </authorList>
    </citation>
    <scope>NUCLEOTIDE SEQUENCE [LARGE SCALE GENOMIC DNA]</scope>
    <source>
        <strain evidence="2 3">76</strain>
    </source>
</reference>
<sequence>MHTPPSKGDKPGDCRDRVVNTPEHGPCMTALTRGFSAPKARRNGYCVT</sequence>
<dbReference type="AlphaFoldDB" id="A0A0S2FDS2"/>
<feature type="region of interest" description="Disordered" evidence="1">
    <location>
        <begin position="1"/>
        <end position="25"/>
    </location>
</feature>
<dbReference type="KEGG" id="lab:LA76x_3560"/>
<accession>A0A0S2FDS2</accession>
<feature type="compositionally biased region" description="Basic and acidic residues" evidence="1">
    <location>
        <begin position="7"/>
        <end position="18"/>
    </location>
</feature>
<dbReference type="STRING" id="84531.LA76x_3560"/>
<evidence type="ECO:0000313" key="2">
    <source>
        <dbReference type="EMBL" id="ALN81682.1"/>
    </source>
</evidence>
<keyword evidence="3" id="KW-1185">Reference proteome</keyword>
<evidence type="ECO:0000256" key="1">
    <source>
        <dbReference type="SAM" id="MobiDB-lite"/>
    </source>
</evidence>